<evidence type="ECO:0000313" key="3">
    <source>
        <dbReference type="Proteomes" id="UP000231912"/>
    </source>
</evidence>
<sequence length="287" mass="32633">MYRILFFILILINCLDSELVKEKTLNSVTAKVIGDNVNVRNSPNTRGEILGKLKIGSKVQIITQSDKIELHNGRKDRWYYISDEKDKKGWVFGGFLSIHKFSKSLEKLEIARRINSTSPEEAFVYLKEVLSEKPILYSDLDGLTSHDYANELLGINECYRSRKQTYYKNSLNELIADIKLDFLSKNFANLKDKGSCSMYYATCYGDSIFYVTNLVLANTLNKKLNGNILIDKNWKIGSGTAAFTAEFTITKDSISYPVELGFKKTGFQWEWTGYCANGDLFWGTTGG</sequence>
<dbReference type="Pfam" id="PF08239">
    <property type="entry name" value="SH3_3"/>
    <property type="match status" value="1"/>
</dbReference>
<proteinExistence type="predicted"/>
<reference evidence="2 3" key="1">
    <citation type="submission" date="2017-07" db="EMBL/GenBank/DDBJ databases">
        <title>Leptospira spp. isolated from tropical soils.</title>
        <authorList>
            <person name="Thibeaux R."/>
            <person name="Iraola G."/>
            <person name="Ferres I."/>
            <person name="Bierque E."/>
            <person name="Girault D."/>
            <person name="Soupe-Gilbert M.-E."/>
            <person name="Picardeau M."/>
            <person name="Goarant C."/>
        </authorList>
    </citation>
    <scope>NUCLEOTIDE SEQUENCE [LARGE SCALE GENOMIC DNA]</scope>
    <source>
        <strain evidence="2 3">FH2-C-A2</strain>
    </source>
</reference>
<dbReference type="Gene3D" id="2.30.30.40">
    <property type="entry name" value="SH3 Domains"/>
    <property type="match status" value="1"/>
</dbReference>
<dbReference type="Proteomes" id="UP000231912">
    <property type="component" value="Unassembled WGS sequence"/>
</dbReference>
<name>A0A2M9Z712_9LEPT</name>
<evidence type="ECO:0000313" key="2">
    <source>
        <dbReference type="EMBL" id="PJZ64112.1"/>
    </source>
</evidence>
<protein>
    <recommendedName>
        <fullName evidence="1">SH3b domain-containing protein</fullName>
    </recommendedName>
</protein>
<organism evidence="2 3">
    <name type="scientific">Leptospira wolffii</name>
    <dbReference type="NCBI Taxonomy" id="409998"/>
    <lineage>
        <taxon>Bacteria</taxon>
        <taxon>Pseudomonadati</taxon>
        <taxon>Spirochaetota</taxon>
        <taxon>Spirochaetia</taxon>
        <taxon>Leptospirales</taxon>
        <taxon>Leptospiraceae</taxon>
        <taxon>Leptospira</taxon>
    </lineage>
</organism>
<evidence type="ECO:0000259" key="1">
    <source>
        <dbReference type="PROSITE" id="PS51781"/>
    </source>
</evidence>
<dbReference type="AlphaFoldDB" id="A0A2M9Z712"/>
<comment type="caution">
    <text evidence="2">The sequence shown here is derived from an EMBL/GenBank/DDBJ whole genome shotgun (WGS) entry which is preliminary data.</text>
</comment>
<dbReference type="EMBL" id="NPDT01000013">
    <property type="protein sequence ID" value="PJZ64112.1"/>
    <property type="molecule type" value="Genomic_DNA"/>
</dbReference>
<dbReference type="SMART" id="SM00287">
    <property type="entry name" value="SH3b"/>
    <property type="match status" value="1"/>
</dbReference>
<accession>A0A2M9Z712</accession>
<dbReference type="PROSITE" id="PS51781">
    <property type="entry name" value="SH3B"/>
    <property type="match status" value="1"/>
</dbReference>
<dbReference type="InterPro" id="IPR003646">
    <property type="entry name" value="SH3-like_bac-type"/>
</dbReference>
<gene>
    <name evidence="2" type="ORF">CH371_19810</name>
</gene>
<feature type="domain" description="SH3b" evidence="1">
    <location>
        <begin position="27"/>
        <end position="100"/>
    </location>
</feature>